<dbReference type="AlphaFoldDB" id="A0A1W1Y1U7"/>
<evidence type="ECO:0000256" key="11">
    <source>
        <dbReference type="ARBA" id="ARBA00023098"/>
    </source>
</evidence>
<proteinExistence type="inferred from homology"/>
<dbReference type="RefSeq" id="WP_084281861.1">
    <property type="nucleotide sequence ID" value="NZ_FWXJ01000001.1"/>
</dbReference>
<comment type="function">
    <text evidence="1 13">Transfers the gamma-phosphate of ATP to the 4'-position of a tetraacyldisaccharide 1-phosphate intermediate (termed DS-1-P) to form tetraacyldisaccharide 1,4'-bis-phosphate (lipid IVA).</text>
</comment>
<keyword evidence="11 13" id="KW-0443">Lipid metabolism</keyword>
<evidence type="ECO:0000313" key="16">
    <source>
        <dbReference type="Proteomes" id="UP000192708"/>
    </source>
</evidence>
<evidence type="ECO:0000256" key="8">
    <source>
        <dbReference type="ARBA" id="ARBA00022741"/>
    </source>
</evidence>
<keyword evidence="16" id="KW-1185">Reference proteome</keyword>
<dbReference type="Pfam" id="PF02606">
    <property type="entry name" value="LpxK"/>
    <property type="match status" value="1"/>
</dbReference>
<name>A0A1W1Y1U7_9BURK</name>
<dbReference type="EMBL" id="FWXJ01000001">
    <property type="protein sequence ID" value="SMC30133.1"/>
    <property type="molecule type" value="Genomic_DNA"/>
</dbReference>
<keyword evidence="9 13" id="KW-0418">Kinase</keyword>
<dbReference type="GO" id="GO:0005886">
    <property type="term" value="C:plasma membrane"/>
    <property type="evidence" value="ECO:0007669"/>
    <property type="project" value="TreeGrafter"/>
</dbReference>
<keyword evidence="14" id="KW-0472">Membrane</keyword>
<keyword evidence="6 13" id="KW-0441">Lipid A biosynthesis</keyword>
<keyword evidence="14" id="KW-1133">Transmembrane helix</keyword>
<keyword evidence="7 13" id="KW-0808">Transferase</keyword>
<dbReference type="Proteomes" id="UP000192708">
    <property type="component" value="Unassembled WGS sequence"/>
</dbReference>
<protein>
    <recommendedName>
        <fullName evidence="4 13">Tetraacyldisaccharide 4'-kinase</fullName>
        <ecNumber evidence="3 13">2.7.1.130</ecNumber>
    </recommendedName>
    <alternativeName>
        <fullName evidence="12 13">Lipid A 4'-kinase</fullName>
    </alternativeName>
</protein>
<dbReference type="InterPro" id="IPR027417">
    <property type="entry name" value="P-loop_NTPase"/>
</dbReference>
<comment type="catalytic activity">
    <reaction evidence="13">
        <text>a lipid A disaccharide + ATP = a lipid IVA + ADP + H(+)</text>
        <dbReference type="Rhea" id="RHEA:67840"/>
        <dbReference type="ChEBI" id="CHEBI:15378"/>
        <dbReference type="ChEBI" id="CHEBI:30616"/>
        <dbReference type="ChEBI" id="CHEBI:176343"/>
        <dbReference type="ChEBI" id="CHEBI:176425"/>
        <dbReference type="ChEBI" id="CHEBI:456216"/>
        <dbReference type="EC" id="2.7.1.130"/>
    </reaction>
</comment>
<dbReference type="CDD" id="cd01983">
    <property type="entry name" value="SIMIBI"/>
    <property type="match status" value="1"/>
</dbReference>
<dbReference type="PANTHER" id="PTHR42724:SF1">
    <property type="entry name" value="TETRAACYLDISACCHARIDE 4'-KINASE, MITOCHONDRIAL-RELATED"/>
    <property type="match status" value="1"/>
</dbReference>
<sequence length="377" mass="41816">MRLHAPRFWESSNVISWLWLPLAGIYGLITWLRVLAYQIGLFAQTKLPVPLIIVGNIRIGGTGKTPIVIALAKALHAAGLKPGVIARAYRAQSDQEPISQEVLPHHSAQEIGDEPALIAQQLAPYAIPVWVGKARGRTALHLLKAHPECDVIISDDGLQHYALSRKPAREGGHDIEIVVQDSRGVGNGFLLPAGPLREISARPRDLTLQLTQQTRQQFDGEPYSGGFTAVFDTKSPQTITTQMGLAYPLVPNAEHTSSQSLIQLAHWMGKQHADQRVGALAGIAFPHKFFMPLKEYFPNLKTISLPDHADFKVNPFDQFPTDIYPLILITEKDAVKCKAWLDSRVWVVPLEATISEQLLNWISAILRRGDQHPLKKE</sequence>
<dbReference type="GO" id="GO:0009029">
    <property type="term" value="F:lipid-A 4'-kinase activity"/>
    <property type="evidence" value="ECO:0007669"/>
    <property type="project" value="UniProtKB-UniRule"/>
</dbReference>
<reference evidence="15 16" key="1">
    <citation type="submission" date="2017-04" db="EMBL/GenBank/DDBJ databases">
        <authorList>
            <person name="Afonso C.L."/>
            <person name="Miller P.J."/>
            <person name="Scott M.A."/>
            <person name="Spackman E."/>
            <person name="Goraichik I."/>
            <person name="Dimitrov K.M."/>
            <person name="Suarez D.L."/>
            <person name="Swayne D.E."/>
        </authorList>
    </citation>
    <scope>NUCLEOTIDE SEQUENCE [LARGE SCALE GENOMIC DNA]</scope>
    <source>
        <strain evidence="15 16">VK13</strain>
    </source>
</reference>
<evidence type="ECO:0000256" key="14">
    <source>
        <dbReference type="SAM" id="Phobius"/>
    </source>
</evidence>
<keyword evidence="10 13" id="KW-0067">ATP-binding</keyword>
<evidence type="ECO:0000256" key="4">
    <source>
        <dbReference type="ARBA" id="ARBA00016436"/>
    </source>
</evidence>
<evidence type="ECO:0000256" key="3">
    <source>
        <dbReference type="ARBA" id="ARBA00012071"/>
    </source>
</evidence>
<evidence type="ECO:0000256" key="6">
    <source>
        <dbReference type="ARBA" id="ARBA00022556"/>
    </source>
</evidence>
<organism evidence="15 16">
    <name type="scientific">Polynucleobacter kasalickyi</name>
    <dbReference type="NCBI Taxonomy" id="1938817"/>
    <lineage>
        <taxon>Bacteria</taxon>
        <taxon>Pseudomonadati</taxon>
        <taxon>Pseudomonadota</taxon>
        <taxon>Betaproteobacteria</taxon>
        <taxon>Burkholderiales</taxon>
        <taxon>Burkholderiaceae</taxon>
        <taxon>Polynucleobacter</taxon>
    </lineage>
</organism>
<evidence type="ECO:0000256" key="12">
    <source>
        <dbReference type="ARBA" id="ARBA00029757"/>
    </source>
</evidence>
<keyword evidence="14" id="KW-0812">Transmembrane</keyword>
<dbReference type="OrthoDB" id="9766423at2"/>
<dbReference type="STRING" id="1938817.SAMN06296008_10159"/>
<evidence type="ECO:0000256" key="5">
    <source>
        <dbReference type="ARBA" id="ARBA00022516"/>
    </source>
</evidence>
<comment type="similarity">
    <text evidence="13">Belongs to the LpxK family.</text>
</comment>
<dbReference type="PANTHER" id="PTHR42724">
    <property type="entry name" value="TETRAACYLDISACCHARIDE 4'-KINASE"/>
    <property type="match status" value="1"/>
</dbReference>
<evidence type="ECO:0000256" key="7">
    <source>
        <dbReference type="ARBA" id="ARBA00022679"/>
    </source>
</evidence>
<dbReference type="SUPFAM" id="SSF52540">
    <property type="entry name" value="P-loop containing nucleoside triphosphate hydrolases"/>
    <property type="match status" value="1"/>
</dbReference>
<feature type="binding site" evidence="13">
    <location>
        <begin position="58"/>
        <end position="65"/>
    </location>
    <ligand>
        <name>ATP</name>
        <dbReference type="ChEBI" id="CHEBI:30616"/>
    </ligand>
</feature>
<dbReference type="NCBIfam" id="TIGR00682">
    <property type="entry name" value="lpxK"/>
    <property type="match status" value="1"/>
</dbReference>
<keyword evidence="5 13" id="KW-0444">Lipid biosynthesis</keyword>
<dbReference type="GO" id="GO:0005524">
    <property type="term" value="F:ATP binding"/>
    <property type="evidence" value="ECO:0007669"/>
    <property type="project" value="UniProtKB-UniRule"/>
</dbReference>
<evidence type="ECO:0000256" key="9">
    <source>
        <dbReference type="ARBA" id="ARBA00022777"/>
    </source>
</evidence>
<keyword evidence="8 13" id="KW-0547">Nucleotide-binding</keyword>
<evidence type="ECO:0000256" key="1">
    <source>
        <dbReference type="ARBA" id="ARBA00002274"/>
    </source>
</evidence>
<evidence type="ECO:0000256" key="2">
    <source>
        <dbReference type="ARBA" id="ARBA00004870"/>
    </source>
</evidence>
<dbReference type="EC" id="2.7.1.130" evidence="3 13"/>
<dbReference type="GO" id="GO:0009245">
    <property type="term" value="P:lipid A biosynthetic process"/>
    <property type="evidence" value="ECO:0007669"/>
    <property type="project" value="UniProtKB-UniRule"/>
</dbReference>
<evidence type="ECO:0000313" key="15">
    <source>
        <dbReference type="EMBL" id="SMC30133.1"/>
    </source>
</evidence>
<dbReference type="HAMAP" id="MF_00409">
    <property type="entry name" value="LpxK"/>
    <property type="match status" value="1"/>
</dbReference>
<comment type="pathway">
    <text evidence="2 13">Glycolipid biosynthesis; lipid IV(A) biosynthesis; lipid IV(A) from (3R)-3-hydroxytetradecanoyl-[acyl-carrier-protein] and UDP-N-acetyl-alpha-D-glucosamine: step 6/6.</text>
</comment>
<feature type="transmembrane region" description="Helical" evidence="14">
    <location>
        <begin position="14"/>
        <end position="36"/>
    </location>
</feature>
<accession>A0A1W1Y1U7</accession>
<evidence type="ECO:0000256" key="13">
    <source>
        <dbReference type="HAMAP-Rule" id="MF_00409"/>
    </source>
</evidence>
<gene>
    <name evidence="13" type="primary">lpxK</name>
    <name evidence="15" type="ORF">SAMN06296008_10159</name>
</gene>
<dbReference type="UniPathway" id="UPA00359">
    <property type="reaction ID" value="UER00482"/>
</dbReference>
<dbReference type="InterPro" id="IPR003758">
    <property type="entry name" value="LpxK"/>
</dbReference>
<dbReference type="GO" id="GO:0009244">
    <property type="term" value="P:lipopolysaccharide core region biosynthetic process"/>
    <property type="evidence" value="ECO:0007669"/>
    <property type="project" value="TreeGrafter"/>
</dbReference>
<evidence type="ECO:0000256" key="10">
    <source>
        <dbReference type="ARBA" id="ARBA00022840"/>
    </source>
</evidence>